<dbReference type="PANTHER" id="PTHR30290:SF10">
    <property type="entry name" value="PERIPLASMIC OLIGOPEPTIDE-BINDING PROTEIN-RELATED"/>
    <property type="match status" value="1"/>
</dbReference>
<dbReference type="PROSITE" id="PS51257">
    <property type="entry name" value="PROKAR_LIPOPROTEIN"/>
    <property type="match status" value="1"/>
</dbReference>
<dbReference type="PROSITE" id="PS01040">
    <property type="entry name" value="SBP_BACTERIAL_5"/>
    <property type="match status" value="1"/>
</dbReference>
<dbReference type="Gene3D" id="3.40.190.10">
    <property type="entry name" value="Periplasmic binding protein-like II"/>
    <property type="match status" value="1"/>
</dbReference>
<evidence type="ECO:0000256" key="2">
    <source>
        <dbReference type="ARBA" id="ARBA00005695"/>
    </source>
</evidence>
<dbReference type="RefSeq" id="WP_256302871.1">
    <property type="nucleotide sequence ID" value="NZ_JANFYS010000001.1"/>
</dbReference>
<gene>
    <name evidence="7" type="ORF">NE579_00505</name>
</gene>
<evidence type="ECO:0000256" key="5">
    <source>
        <dbReference type="SAM" id="SignalP"/>
    </source>
</evidence>
<keyword evidence="4 5" id="KW-0732">Signal</keyword>
<dbReference type="Gene3D" id="3.90.76.10">
    <property type="entry name" value="Dipeptide-binding Protein, Domain 1"/>
    <property type="match status" value="1"/>
</dbReference>
<evidence type="ECO:0000256" key="4">
    <source>
        <dbReference type="ARBA" id="ARBA00022729"/>
    </source>
</evidence>
<evidence type="ECO:0000256" key="3">
    <source>
        <dbReference type="ARBA" id="ARBA00022448"/>
    </source>
</evidence>
<evidence type="ECO:0000313" key="7">
    <source>
        <dbReference type="EMBL" id="MCQ4768946.1"/>
    </source>
</evidence>
<sequence length="650" mass="72364">MKRTKQLIALLLATVLVLGLAACGGGSAGSPSPSASGTGGEAAPVVYRELYVLEATTLNYLVTSQTTEFELSANFIDTLVQYDQYGVAQHGLATDWSVSDDGLTWTFTLRDGVKWYKSDGTEYADLKAQDFVDSMHYICDPAHDSKTFDIVSSAVKNAQKFYSGEITDPNEIGVRAVDEKTLEYTLEAPTPYFLSMLSYVCFMPVNGDFLAEVGDRFGTSADTILYNGAYICQEFNPQENQVWVKNANYWNAGNVNIDRIERTYNAEALKLAPDMYKQGSVDQAKIPSELLQAWLDDASTADLVRPTRASYFTYWWLFNFDPQFDAAYEPDNWKLAVNNEAFRLSIARGIDRAKAEFPYEPNNPNANLINTITPEGFCDYSGTDYTQMGDLAAVSNTNPFNAEEALQYKAQAIQELTAAGATFPIKVLMPYNPGTTYWGESCQILEQQLEGLLGADYIDIIVEAGPSTNFLAEVRKTGDYALMLCNWGPDYADPETYSDPWSLGYTYSWPELTTQADLLTGYTYTAEDMAKGIFDEDKFIGTPETVYIKMVQEGKDEKLDIEKRYTSFANAEAFLINHAIVIPFHRQASDGYVVSKLSVFDRPFAPFGVANYRYEGAHLLDTPISMDEYYAQMAEWETAREAALAASASK</sequence>
<dbReference type="Pfam" id="PF00496">
    <property type="entry name" value="SBP_bac_5"/>
    <property type="match status" value="1"/>
</dbReference>
<dbReference type="Gene3D" id="3.10.105.10">
    <property type="entry name" value="Dipeptide-binding Protein, Domain 3"/>
    <property type="match status" value="1"/>
</dbReference>
<accession>A0AAW5JK63</accession>
<dbReference type="GO" id="GO:0005886">
    <property type="term" value="C:plasma membrane"/>
    <property type="evidence" value="ECO:0007669"/>
    <property type="project" value="UniProtKB-SubCell"/>
</dbReference>
<comment type="caution">
    <text evidence="7">The sequence shown here is derived from an EMBL/GenBank/DDBJ whole genome shotgun (WGS) entry which is preliminary data.</text>
</comment>
<feature type="domain" description="Solute-binding protein family 5" evidence="6">
    <location>
        <begin position="90"/>
        <end position="504"/>
    </location>
</feature>
<dbReference type="GO" id="GO:1904680">
    <property type="term" value="F:peptide transmembrane transporter activity"/>
    <property type="evidence" value="ECO:0007669"/>
    <property type="project" value="TreeGrafter"/>
</dbReference>
<name>A0AAW5JK63_9FIRM</name>
<evidence type="ECO:0000313" key="8">
    <source>
        <dbReference type="Proteomes" id="UP001204562"/>
    </source>
</evidence>
<reference evidence="7" key="1">
    <citation type="submission" date="2022-06" db="EMBL/GenBank/DDBJ databases">
        <title>Isolation of gut microbiota from human fecal samples.</title>
        <authorList>
            <person name="Pamer E.G."/>
            <person name="Barat B."/>
            <person name="Waligurski E."/>
            <person name="Medina S."/>
            <person name="Paddock L."/>
            <person name="Mostad J."/>
        </authorList>
    </citation>
    <scope>NUCLEOTIDE SEQUENCE</scope>
    <source>
        <strain evidence="7">DFI.9.91</strain>
    </source>
</reference>
<dbReference type="AlphaFoldDB" id="A0AAW5JK63"/>
<dbReference type="CDD" id="cd08504">
    <property type="entry name" value="PBP2_OppA"/>
    <property type="match status" value="1"/>
</dbReference>
<dbReference type="GO" id="GO:0015833">
    <property type="term" value="P:peptide transport"/>
    <property type="evidence" value="ECO:0007669"/>
    <property type="project" value="TreeGrafter"/>
</dbReference>
<dbReference type="Proteomes" id="UP001204562">
    <property type="component" value="Unassembled WGS sequence"/>
</dbReference>
<feature type="signal peptide" evidence="5">
    <location>
        <begin position="1"/>
        <end position="21"/>
    </location>
</feature>
<protein>
    <submittedName>
        <fullName evidence="7">Peptide ABC transporter substrate-binding protein</fullName>
    </submittedName>
</protein>
<comment type="similarity">
    <text evidence="2">Belongs to the bacterial solute-binding protein 5 family.</text>
</comment>
<organism evidence="7 8">
    <name type="scientific">Intestinimonas massiliensis</name>
    <name type="common">ex Afouda et al. 2020</name>
    <dbReference type="NCBI Taxonomy" id="1673721"/>
    <lineage>
        <taxon>Bacteria</taxon>
        <taxon>Bacillati</taxon>
        <taxon>Bacillota</taxon>
        <taxon>Clostridia</taxon>
        <taxon>Eubacteriales</taxon>
        <taxon>Intestinimonas</taxon>
    </lineage>
</organism>
<evidence type="ECO:0000259" key="6">
    <source>
        <dbReference type="Pfam" id="PF00496"/>
    </source>
</evidence>
<proteinExistence type="inferred from homology"/>
<feature type="chain" id="PRO_5043352569" evidence="5">
    <location>
        <begin position="22"/>
        <end position="650"/>
    </location>
</feature>
<dbReference type="InterPro" id="IPR023765">
    <property type="entry name" value="SBP_5_CS"/>
</dbReference>
<evidence type="ECO:0000256" key="1">
    <source>
        <dbReference type="ARBA" id="ARBA00004193"/>
    </source>
</evidence>
<keyword evidence="3" id="KW-0813">Transport</keyword>
<dbReference type="InterPro" id="IPR000914">
    <property type="entry name" value="SBP_5_dom"/>
</dbReference>
<dbReference type="PANTHER" id="PTHR30290">
    <property type="entry name" value="PERIPLASMIC BINDING COMPONENT OF ABC TRANSPORTER"/>
    <property type="match status" value="1"/>
</dbReference>
<dbReference type="SUPFAM" id="SSF53850">
    <property type="entry name" value="Periplasmic binding protein-like II"/>
    <property type="match status" value="1"/>
</dbReference>
<dbReference type="InterPro" id="IPR039424">
    <property type="entry name" value="SBP_5"/>
</dbReference>
<comment type="subcellular location">
    <subcellularLocation>
        <location evidence="1">Cell membrane</location>
        <topology evidence="1">Lipid-anchor</topology>
    </subcellularLocation>
</comment>
<dbReference type="EMBL" id="JANFYS010000001">
    <property type="protein sequence ID" value="MCQ4768946.1"/>
    <property type="molecule type" value="Genomic_DNA"/>
</dbReference>